<protein>
    <submittedName>
        <fullName evidence="1">Uncharacterized protein</fullName>
    </submittedName>
</protein>
<gene>
    <name evidence="1" type="ORF">UFOVP665_67</name>
</gene>
<reference evidence="1" key="1">
    <citation type="submission" date="2020-04" db="EMBL/GenBank/DDBJ databases">
        <authorList>
            <person name="Chiriac C."/>
            <person name="Salcher M."/>
            <person name="Ghai R."/>
            <person name="Kavagutti S V."/>
        </authorList>
    </citation>
    <scope>NUCLEOTIDE SEQUENCE</scope>
</reference>
<name>A0A6J5N9W1_9CAUD</name>
<dbReference type="EMBL" id="LR796640">
    <property type="protein sequence ID" value="CAB4156460.1"/>
    <property type="molecule type" value="Genomic_DNA"/>
</dbReference>
<sequence length="112" mass="12711">MNNISQMDLEAEMLRICTRMETDIELLLQLSTERAEAESSYRYKHARAIFEQEGKIPVATKDAVAHLRAADEFRLWQLLTGREKATQQSLIASRSRLDAMRTICANVRAVGG</sequence>
<organism evidence="1">
    <name type="scientific">uncultured Caudovirales phage</name>
    <dbReference type="NCBI Taxonomy" id="2100421"/>
    <lineage>
        <taxon>Viruses</taxon>
        <taxon>Duplodnaviria</taxon>
        <taxon>Heunggongvirae</taxon>
        <taxon>Uroviricota</taxon>
        <taxon>Caudoviricetes</taxon>
        <taxon>Peduoviridae</taxon>
        <taxon>Maltschvirus</taxon>
        <taxon>Maltschvirus maltsch</taxon>
    </lineage>
</organism>
<accession>A0A6J5N9W1</accession>
<evidence type="ECO:0000313" key="1">
    <source>
        <dbReference type="EMBL" id="CAB4156460.1"/>
    </source>
</evidence>
<proteinExistence type="predicted"/>